<comment type="subunit">
    <text evidence="6">Homodimer.</text>
</comment>
<evidence type="ECO:0000256" key="5">
    <source>
        <dbReference type="ARBA" id="ARBA00023239"/>
    </source>
</evidence>
<dbReference type="GO" id="GO:0009089">
    <property type="term" value="P:lysine biosynthetic process via diaminopimelate"/>
    <property type="evidence" value="ECO:0007669"/>
    <property type="project" value="UniProtKB-UniRule"/>
</dbReference>
<feature type="binding site" evidence="6">
    <location>
        <position position="281"/>
    </location>
    <ligand>
        <name>substrate</name>
    </ligand>
</feature>
<feature type="domain" description="Orn/DAP/Arg decarboxylase 2 N-terminal" evidence="10">
    <location>
        <begin position="44"/>
        <end position="285"/>
    </location>
</feature>
<keyword evidence="2 6" id="KW-0210">Decarboxylase</keyword>
<dbReference type="InterPro" id="IPR022653">
    <property type="entry name" value="De-COase2_pyr-phos_BS"/>
</dbReference>
<evidence type="ECO:0000259" key="10">
    <source>
        <dbReference type="Pfam" id="PF02784"/>
    </source>
</evidence>
<dbReference type="Pfam" id="PF02784">
    <property type="entry name" value="Orn_Arg_deC_N"/>
    <property type="match status" value="1"/>
</dbReference>
<dbReference type="EMBL" id="RPFW01000009">
    <property type="protein sequence ID" value="TVZ00291.1"/>
    <property type="molecule type" value="Genomic_DNA"/>
</dbReference>
<dbReference type="FunFam" id="3.20.20.10:FF:000003">
    <property type="entry name" value="Diaminopimelate decarboxylase"/>
    <property type="match status" value="1"/>
</dbReference>
<evidence type="ECO:0000313" key="12">
    <source>
        <dbReference type="Proteomes" id="UP000460272"/>
    </source>
</evidence>
<protein>
    <recommendedName>
        <fullName evidence="6 7">Diaminopimelate decarboxylase</fullName>
        <shortName evidence="6">DAP decarboxylase</shortName>
        <shortName evidence="6">DAPDC</shortName>
        <ecNumber evidence="6 7">4.1.1.20</ecNumber>
    </recommendedName>
</protein>
<dbReference type="InterPro" id="IPR009006">
    <property type="entry name" value="Ala_racemase/Decarboxylase_C"/>
</dbReference>
<evidence type="ECO:0000256" key="9">
    <source>
        <dbReference type="RuleBase" id="RU003738"/>
    </source>
</evidence>
<accession>A0A6P2BP46</accession>
<keyword evidence="6" id="KW-0028">Amino-acid biosynthesis</keyword>
<evidence type="ECO:0000256" key="6">
    <source>
        <dbReference type="HAMAP-Rule" id="MF_02120"/>
    </source>
</evidence>
<keyword evidence="3 6" id="KW-0663">Pyridoxal phosphate</keyword>
<name>A0A6P2BP46_9ACTN</name>
<dbReference type="NCBIfam" id="TIGR01048">
    <property type="entry name" value="lysA"/>
    <property type="match status" value="1"/>
</dbReference>
<comment type="caution">
    <text evidence="6">Lacks conserved residue(s) required for the propagation of feature annotation.</text>
</comment>
<dbReference type="Gene3D" id="2.40.37.10">
    <property type="entry name" value="Lyase, Ornithine Decarboxylase, Chain A, domain 1"/>
    <property type="match status" value="1"/>
</dbReference>
<dbReference type="RefSeq" id="WP_145860978.1">
    <property type="nucleotide sequence ID" value="NZ_RPFW01000009.1"/>
</dbReference>
<evidence type="ECO:0000256" key="4">
    <source>
        <dbReference type="ARBA" id="ARBA00023154"/>
    </source>
</evidence>
<feature type="binding site" evidence="6">
    <location>
        <begin position="278"/>
        <end position="281"/>
    </location>
    <ligand>
        <name>pyridoxal 5'-phosphate</name>
        <dbReference type="ChEBI" id="CHEBI:597326"/>
    </ligand>
</feature>
<dbReference type="InterPro" id="IPR029066">
    <property type="entry name" value="PLP-binding_barrel"/>
</dbReference>
<comment type="similarity">
    <text evidence="6">Belongs to the Orn/Lys/Arg decarboxylase class-II family. LysA subfamily.</text>
</comment>
<evidence type="ECO:0000256" key="2">
    <source>
        <dbReference type="ARBA" id="ARBA00022793"/>
    </source>
</evidence>
<dbReference type="InterPro" id="IPR000183">
    <property type="entry name" value="Orn/DAP/Arg_de-COase"/>
</dbReference>
<gene>
    <name evidence="6 11" type="primary">lysA</name>
    <name evidence="11" type="ORF">EAS64_37240</name>
</gene>
<keyword evidence="4 6" id="KW-0457">Lysine biosynthesis</keyword>
<keyword evidence="12" id="KW-1185">Reference proteome</keyword>
<evidence type="ECO:0000256" key="3">
    <source>
        <dbReference type="ARBA" id="ARBA00022898"/>
    </source>
</evidence>
<dbReference type="PRINTS" id="PR01181">
    <property type="entry name" value="DAPDCRBXLASE"/>
</dbReference>
<feature type="binding site" evidence="6">
    <location>
        <position position="347"/>
    </location>
    <ligand>
        <name>substrate</name>
    </ligand>
</feature>
<reference evidence="11 12" key="1">
    <citation type="submission" date="2018-11" db="EMBL/GenBank/DDBJ databases">
        <title>Trebonia kvetii gen.nov., sp.nov., a novel acidophilic actinobacterium, and proposal of the new actinobacterial family Treboniaceae fam. nov.</title>
        <authorList>
            <person name="Rapoport D."/>
            <person name="Sagova-Mareckova M."/>
            <person name="Sedlacek I."/>
            <person name="Provaznik J."/>
            <person name="Kralova S."/>
            <person name="Pavlinic D."/>
            <person name="Benes V."/>
            <person name="Kopecky J."/>
        </authorList>
    </citation>
    <scope>NUCLEOTIDE SEQUENCE [LARGE SCALE GENOMIC DNA]</scope>
    <source>
        <strain evidence="11 12">15Tr583</strain>
    </source>
</reference>
<dbReference type="PANTHER" id="PTHR43727">
    <property type="entry name" value="DIAMINOPIMELATE DECARBOXYLASE"/>
    <property type="match status" value="1"/>
</dbReference>
<evidence type="ECO:0000256" key="8">
    <source>
        <dbReference type="PIRSR" id="PIRSR600183-50"/>
    </source>
</evidence>
<dbReference type="HAMAP" id="MF_02120">
    <property type="entry name" value="LysA"/>
    <property type="match status" value="1"/>
</dbReference>
<dbReference type="CDD" id="cd06828">
    <property type="entry name" value="PLPDE_III_DapDC"/>
    <property type="match status" value="1"/>
</dbReference>
<evidence type="ECO:0000313" key="11">
    <source>
        <dbReference type="EMBL" id="TVZ00291.1"/>
    </source>
</evidence>
<organism evidence="11 12">
    <name type="scientific">Trebonia kvetii</name>
    <dbReference type="NCBI Taxonomy" id="2480626"/>
    <lineage>
        <taxon>Bacteria</taxon>
        <taxon>Bacillati</taxon>
        <taxon>Actinomycetota</taxon>
        <taxon>Actinomycetes</taxon>
        <taxon>Streptosporangiales</taxon>
        <taxon>Treboniaceae</taxon>
        <taxon>Trebonia</taxon>
    </lineage>
</organism>
<dbReference type="PROSITE" id="PS00878">
    <property type="entry name" value="ODR_DC_2_1"/>
    <property type="match status" value="1"/>
</dbReference>
<keyword evidence="5 6" id="KW-0456">Lyase</keyword>
<dbReference type="InterPro" id="IPR002986">
    <property type="entry name" value="DAP_deCOOHase_LysA"/>
</dbReference>
<comment type="function">
    <text evidence="6">Specifically catalyzes the decarboxylation of meso-diaminopimelate (meso-DAP) to L-lysine.</text>
</comment>
<evidence type="ECO:0000256" key="7">
    <source>
        <dbReference type="NCBIfam" id="TIGR01048"/>
    </source>
</evidence>
<evidence type="ECO:0000256" key="1">
    <source>
        <dbReference type="ARBA" id="ARBA00001933"/>
    </source>
</evidence>
<dbReference type="GO" id="GO:0008836">
    <property type="term" value="F:diaminopimelate decarboxylase activity"/>
    <property type="evidence" value="ECO:0007669"/>
    <property type="project" value="UniProtKB-UniRule"/>
</dbReference>
<dbReference type="AlphaFoldDB" id="A0A6P2BP46"/>
<dbReference type="SUPFAM" id="SSF51419">
    <property type="entry name" value="PLP-binding barrel"/>
    <property type="match status" value="1"/>
</dbReference>
<dbReference type="SUPFAM" id="SSF50621">
    <property type="entry name" value="Alanine racemase C-terminal domain-like"/>
    <property type="match status" value="1"/>
</dbReference>
<dbReference type="PRINTS" id="PR01179">
    <property type="entry name" value="ODADCRBXLASE"/>
</dbReference>
<proteinExistence type="inferred from homology"/>
<feature type="modified residue" description="N6-(pyridoxal phosphate)lysine" evidence="6 8">
    <location>
        <position position="69"/>
    </location>
</feature>
<comment type="pathway">
    <text evidence="6 9">Amino-acid biosynthesis; L-lysine biosynthesis via DAP pathway; L-lysine from DL-2,6-diaminopimelate: step 1/1.</text>
</comment>
<dbReference type="UniPathway" id="UPA00034">
    <property type="reaction ID" value="UER00027"/>
</dbReference>
<comment type="cofactor">
    <cofactor evidence="1 6 8 9">
        <name>pyridoxal 5'-phosphate</name>
        <dbReference type="ChEBI" id="CHEBI:597326"/>
    </cofactor>
</comment>
<dbReference type="GO" id="GO:0030170">
    <property type="term" value="F:pyridoxal phosphate binding"/>
    <property type="evidence" value="ECO:0007669"/>
    <property type="project" value="UniProtKB-UniRule"/>
</dbReference>
<dbReference type="PANTHER" id="PTHR43727:SF2">
    <property type="entry name" value="GROUP IV DECARBOXYLASE"/>
    <property type="match status" value="1"/>
</dbReference>
<feature type="binding site" evidence="6">
    <location>
        <position position="375"/>
    </location>
    <ligand>
        <name>pyridoxal 5'-phosphate</name>
        <dbReference type="ChEBI" id="CHEBI:597326"/>
    </ligand>
</feature>
<dbReference type="EC" id="4.1.1.20" evidence="6 7"/>
<feature type="binding site" evidence="6">
    <location>
        <position position="375"/>
    </location>
    <ligand>
        <name>substrate</name>
    </ligand>
</feature>
<dbReference type="InterPro" id="IPR022644">
    <property type="entry name" value="De-COase2_N"/>
</dbReference>
<feature type="binding site" evidence="6">
    <location>
        <position position="240"/>
    </location>
    <ligand>
        <name>pyridoxal 5'-phosphate</name>
        <dbReference type="ChEBI" id="CHEBI:597326"/>
    </ligand>
</feature>
<sequence>MLDLSLFPPSARVDGEDLLIGGCSLRAIAERFGTPAFVVDEGSLRERAREYRTAMTSRYPRAAVCFAVKSFPSVSMIRVLVSEGLGCDVVGAGELRMALAAGADPATVVMHGNAKSNADIAAALDAGIGYIVVDGFDDIDRIERLAGPGAAVPVLLRVSPGIDAHTHQAMATGGSASKFGVSVDQAPAAISRIRAGGVADLRGLHAHIGSQITSLAQFEAEVAALAALGERFDVYNLGGGLGVRYEKADTTPTIAEYAQALVDAVRRHLGGGVEVIVEPGRSLVAPMAVTVYRVVTVKRNARTHVAVDGGMGDNLEHSLYGQCFSPAVIGRWDGPAQLADLVGRHCESGDVITPDVPLADPRIGDLIAVPVTGAYCFTMGNNYNAALRPPVIYCADGAARLGVRRETLDDLLAREMPVNGA</sequence>
<dbReference type="OrthoDB" id="9802241at2"/>
<feature type="binding site" evidence="6">
    <location>
        <position position="320"/>
    </location>
    <ligand>
        <name>substrate</name>
    </ligand>
</feature>
<comment type="caution">
    <text evidence="11">The sequence shown here is derived from an EMBL/GenBank/DDBJ whole genome shotgun (WGS) entry which is preliminary data.</text>
</comment>
<feature type="active site" description="Proton donor" evidence="8">
    <location>
        <position position="346"/>
    </location>
</feature>
<dbReference type="Proteomes" id="UP000460272">
    <property type="component" value="Unassembled WGS sequence"/>
</dbReference>
<dbReference type="Gene3D" id="3.20.20.10">
    <property type="entry name" value="Alanine racemase"/>
    <property type="match status" value="1"/>
</dbReference>
<comment type="catalytic activity">
    <reaction evidence="6 9">
        <text>meso-2,6-diaminopimelate + H(+) = L-lysine + CO2</text>
        <dbReference type="Rhea" id="RHEA:15101"/>
        <dbReference type="ChEBI" id="CHEBI:15378"/>
        <dbReference type="ChEBI" id="CHEBI:16526"/>
        <dbReference type="ChEBI" id="CHEBI:32551"/>
        <dbReference type="ChEBI" id="CHEBI:57791"/>
        <dbReference type="EC" id="4.1.1.20"/>
    </reaction>
</comment>